<dbReference type="OrthoDB" id="9795058at2"/>
<dbReference type="InterPro" id="IPR003743">
    <property type="entry name" value="Zf-RING_7"/>
</dbReference>
<evidence type="ECO:0000313" key="4">
    <source>
        <dbReference type="Proteomes" id="UP000216024"/>
    </source>
</evidence>
<dbReference type="RefSeq" id="WP_095133974.1">
    <property type="nucleotide sequence ID" value="NZ_NIBG01000010.1"/>
</dbReference>
<name>A0A267MJ04_9FIRM</name>
<dbReference type="Pfam" id="PF02591">
    <property type="entry name" value="Zn_ribbon_9"/>
    <property type="match status" value="1"/>
</dbReference>
<evidence type="ECO:0000313" key="3">
    <source>
        <dbReference type="EMBL" id="PAB58908.1"/>
    </source>
</evidence>
<dbReference type="EMBL" id="NIBG01000010">
    <property type="protein sequence ID" value="PAB58908.1"/>
    <property type="molecule type" value="Genomic_DNA"/>
</dbReference>
<reference evidence="3 4" key="1">
    <citation type="submission" date="2017-06" db="EMBL/GenBank/DDBJ databases">
        <title>Draft genome sequence of anaerobic fermentative bacterium Anaeromicrobium sediminis DY2726D isolated from West Pacific Ocean sediments.</title>
        <authorList>
            <person name="Zeng X."/>
        </authorList>
    </citation>
    <scope>NUCLEOTIDE SEQUENCE [LARGE SCALE GENOMIC DNA]</scope>
    <source>
        <strain evidence="3 4">DY2726D</strain>
    </source>
</reference>
<dbReference type="AlphaFoldDB" id="A0A267MJ04"/>
<feature type="domain" description="C4-type zinc ribbon" evidence="2">
    <location>
        <begin position="199"/>
        <end position="229"/>
    </location>
</feature>
<gene>
    <name evidence="3" type="ORF">CCE28_12040</name>
</gene>
<proteinExistence type="predicted"/>
<feature type="coiled-coil region" evidence="1">
    <location>
        <begin position="144"/>
        <end position="171"/>
    </location>
</feature>
<accession>A0A267MJ04</accession>
<dbReference type="Gene3D" id="1.10.287.1490">
    <property type="match status" value="1"/>
</dbReference>
<organism evidence="3 4">
    <name type="scientific">Anaeromicrobium sediminis</name>
    <dbReference type="NCBI Taxonomy" id="1478221"/>
    <lineage>
        <taxon>Bacteria</taxon>
        <taxon>Bacillati</taxon>
        <taxon>Bacillota</taxon>
        <taxon>Clostridia</taxon>
        <taxon>Peptostreptococcales</taxon>
        <taxon>Thermotaleaceae</taxon>
        <taxon>Anaeromicrobium</taxon>
    </lineage>
</organism>
<evidence type="ECO:0000256" key="1">
    <source>
        <dbReference type="SAM" id="Coils"/>
    </source>
</evidence>
<comment type="caution">
    <text evidence="3">The sequence shown here is derived from an EMBL/GenBank/DDBJ whole genome shotgun (WGS) entry which is preliminary data.</text>
</comment>
<keyword evidence="1" id="KW-0175">Coiled coil</keyword>
<dbReference type="Proteomes" id="UP000216024">
    <property type="component" value="Unassembled WGS sequence"/>
</dbReference>
<sequence>MVKYLFELQEIEINILKKEKELEVIEKADDIKKYIIQDKKIRKYIEKMKSVQKKYKTESKLLEDHIKELENTKEDMKKKLYSGEIKDTKGLELLIEKEKRLEESIEAYTGRMLDRIESQEKVEEELGKYVKKAKDIGARINELLKERKNKKEILEKDLYNLNREREEIKRIIPKGNLELYYSIKEKKVKPMAYAKNDICSGCHMDLPIEIIERIDKGNMELCPNCRRIVVILGE</sequence>
<feature type="coiled-coil region" evidence="1">
    <location>
        <begin position="52"/>
        <end position="111"/>
    </location>
</feature>
<evidence type="ECO:0000259" key="2">
    <source>
        <dbReference type="Pfam" id="PF02591"/>
    </source>
</evidence>
<keyword evidence="4" id="KW-1185">Reference proteome</keyword>
<protein>
    <recommendedName>
        <fullName evidence="2">C4-type zinc ribbon domain-containing protein</fullName>
    </recommendedName>
</protein>